<evidence type="ECO:0000256" key="4">
    <source>
        <dbReference type="ARBA" id="ARBA00022968"/>
    </source>
</evidence>
<dbReference type="InterPro" id="IPR025846">
    <property type="entry name" value="TBL_N"/>
</dbReference>
<dbReference type="KEGG" id="soe:110785614"/>
<name>A0A9R0IAN8_SPIOL</name>
<dbReference type="RefSeq" id="XP_021845789.2">
    <property type="nucleotide sequence ID" value="XM_021990097.2"/>
</dbReference>
<keyword evidence="4" id="KW-0735">Signal-anchor</keyword>
<feature type="domain" description="Trichome birefringence-like C-terminal" evidence="8">
    <location>
        <begin position="192"/>
        <end position="476"/>
    </location>
</feature>
<evidence type="ECO:0000256" key="3">
    <source>
        <dbReference type="ARBA" id="ARBA00022692"/>
    </source>
</evidence>
<comment type="subcellular location">
    <subcellularLocation>
        <location evidence="1">Membrane</location>
        <topology evidence="1">Single-pass membrane protein</topology>
    </subcellularLocation>
</comment>
<dbReference type="InterPro" id="IPR026057">
    <property type="entry name" value="TBL_C"/>
</dbReference>
<organism evidence="10 11">
    <name type="scientific">Spinacia oleracea</name>
    <name type="common">Spinach</name>
    <dbReference type="NCBI Taxonomy" id="3562"/>
    <lineage>
        <taxon>Eukaryota</taxon>
        <taxon>Viridiplantae</taxon>
        <taxon>Streptophyta</taxon>
        <taxon>Embryophyta</taxon>
        <taxon>Tracheophyta</taxon>
        <taxon>Spermatophyta</taxon>
        <taxon>Magnoliopsida</taxon>
        <taxon>eudicotyledons</taxon>
        <taxon>Gunneridae</taxon>
        <taxon>Pentapetalae</taxon>
        <taxon>Caryophyllales</taxon>
        <taxon>Chenopodiaceae</taxon>
        <taxon>Chenopodioideae</taxon>
        <taxon>Anserineae</taxon>
        <taxon>Spinacia</taxon>
    </lineage>
</organism>
<accession>A0A9R0IAN8</accession>
<gene>
    <name evidence="11" type="primary">LOC110785614</name>
</gene>
<evidence type="ECO:0000256" key="5">
    <source>
        <dbReference type="ARBA" id="ARBA00022989"/>
    </source>
</evidence>
<proteinExistence type="inferred from homology"/>
<dbReference type="GeneID" id="110785614"/>
<feature type="transmembrane region" description="Helical" evidence="7">
    <location>
        <begin position="21"/>
        <end position="45"/>
    </location>
</feature>
<dbReference type="Pfam" id="PF14416">
    <property type="entry name" value="PMR5N"/>
    <property type="match status" value="1"/>
</dbReference>
<feature type="domain" description="Trichome birefringence-like N-terminal" evidence="9">
    <location>
        <begin position="139"/>
        <end position="191"/>
    </location>
</feature>
<keyword evidence="5 7" id="KW-1133">Transmembrane helix</keyword>
<protein>
    <submittedName>
        <fullName evidence="11">Protein trichome birefringence-like 2</fullName>
    </submittedName>
</protein>
<evidence type="ECO:0000313" key="10">
    <source>
        <dbReference type="Proteomes" id="UP000813463"/>
    </source>
</evidence>
<dbReference type="AlphaFoldDB" id="A0A9R0IAN8"/>
<evidence type="ECO:0000256" key="1">
    <source>
        <dbReference type="ARBA" id="ARBA00004167"/>
    </source>
</evidence>
<dbReference type="Pfam" id="PF13839">
    <property type="entry name" value="PC-Esterase"/>
    <property type="match status" value="1"/>
</dbReference>
<reference evidence="11" key="2">
    <citation type="submission" date="2025-08" db="UniProtKB">
        <authorList>
            <consortium name="RefSeq"/>
        </authorList>
    </citation>
    <scope>IDENTIFICATION</scope>
    <source>
        <tissue evidence="11">Leaf</tissue>
    </source>
</reference>
<keyword evidence="3 7" id="KW-0812">Transmembrane</keyword>
<keyword evidence="6 7" id="KW-0472">Membrane</keyword>
<dbReference type="Proteomes" id="UP000813463">
    <property type="component" value="Chromosome 1"/>
</dbReference>
<dbReference type="PANTHER" id="PTHR32285">
    <property type="entry name" value="PROTEIN TRICHOME BIREFRINGENCE-LIKE 9-RELATED"/>
    <property type="match status" value="1"/>
</dbReference>
<dbReference type="GO" id="GO:0005794">
    <property type="term" value="C:Golgi apparatus"/>
    <property type="evidence" value="ECO:0000318"/>
    <property type="project" value="GO_Central"/>
</dbReference>
<dbReference type="InterPro" id="IPR029962">
    <property type="entry name" value="TBL"/>
</dbReference>
<comment type="similarity">
    <text evidence="2">Belongs to the PC-esterase family. TBL subfamily.</text>
</comment>
<keyword evidence="10" id="KW-1185">Reference proteome</keyword>
<dbReference type="GO" id="GO:0016413">
    <property type="term" value="F:O-acetyltransferase activity"/>
    <property type="evidence" value="ECO:0000318"/>
    <property type="project" value="GO_Central"/>
</dbReference>
<evidence type="ECO:0000313" key="11">
    <source>
        <dbReference type="RefSeq" id="XP_021845789.2"/>
    </source>
</evidence>
<sequence length="489" mass="56517">MASIKTKLLDNLQQKLHPKRGLIISGFGLCIAAASFILFSLIILITNKTTAPATSSLVSWNFPLPNTPLSSSNSTNSSLITAVNVNVSGTHFDSLDLKLKNVSFHGLESRVLINFSRNSENSNENEEGLRNNSGVLTKDCDIFDGKWVRDDDLPHYPPGVCPFVDRDFNCQLNGRPDTGYYRWKWQPFGCNIPRMNATDFLERIRGRKLVFIGDSLNRNMWESLVCILWHSIKDKRRVYEVSGKSEFKKEGIYAIRFEDYNCTIDYVRAPFLVRESTFQKKNGSLATLRLDLMDQTTQMYHDAHILVFNTGHWWTHEKTSKGEEYYQEGNHVHPRLKALKAYRKALATWGRWVDRHIDYKKTLVFFRGYSGTHFRGGQWNSGGQCHKETEPIFNETYLGRYPSKMRALEQVLGKMKTPVMYLNISRLTDYRKDAHPSIYRKSYENEKERIEAEQSQDCSHWCLPGVPDFWNELLYASLLKVGWGFQSQV</sequence>
<evidence type="ECO:0000259" key="9">
    <source>
        <dbReference type="Pfam" id="PF14416"/>
    </source>
</evidence>
<evidence type="ECO:0000259" key="8">
    <source>
        <dbReference type="Pfam" id="PF13839"/>
    </source>
</evidence>
<evidence type="ECO:0000256" key="6">
    <source>
        <dbReference type="ARBA" id="ARBA00023136"/>
    </source>
</evidence>
<dbReference type="GO" id="GO:0016020">
    <property type="term" value="C:membrane"/>
    <property type="evidence" value="ECO:0007669"/>
    <property type="project" value="UniProtKB-SubCell"/>
</dbReference>
<reference evidence="10" key="1">
    <citation type="journal article" date="2021" name="Nat. Commun.">
        <title>Genomic analyses provide insights into spinach domestication and the genetic basis of agronomic traits.</title>
        <authorList>
            <person name="Cai X."/>
            <person name="Sun X."/>
            <person name="Xu C."/>
            <person name="Sun H."/>
            <person name="Wang X."/>
            <person name="Ge C."/>
            <person name="Zhang Z."/>
            <person name="Wang Q."/>
            <person name="Fei Z."/>
            <person name="Jiao C."/>
            <person name="Wang Q."/>
        </authorList>
    </citation>
    <scope>NUCLEOTIDE SEQUENCE [LARGE SCALE GENOMIC DNA]</scope>
    <source>
        <strain evidence="10">cv. Varoflay</strain>
    </source>
</reference>
<evidence type="ECO:0000256" key="7">
    <source>
        <dbReference type="SAM" id="Phobius"/>
    </source>
</evidence>
<dbReference type="PANTHER" id="PTHR32285:SF208">
    <property type="entry name" value="PROTEIN TRICHOME BIREFRINGENCE-LIKE 2"/>
    <property type="match status" value="1"/>
</dbReference>
<evidence type="ECO:0000256" key="2">
    <source>
        <dbReference type="ARBA" id="ARBA00007727"/>
    </source>
</evidence>